<dbReference type="Pfam" id="PF00583">
    <property type="entry name" value="Acetyltransf_1"/>
    <property type="match status" value="1"/>
</dbReference>
<feature type="domain" description="N-acetyltransferase" evidence="3">
    <location>
        <begin position="3"/>
        <end position="181"/>
    </location>
</feature>
<evidence type="ECO:0000259" key="3">
    <source>
        <dbReference type="PROSITE" id="PS51186"/>
    </source>
</evidence>
<reference evidence="4 5" key="1">
    <citation type="submission" date="2020-02" db="EMBL/GenBank/DDBJ databases">
        <title>Whole-genome analyses of novel actinobacteria.</title>
        <authorList>
            <person name="Sahin N."/>
            <person name="Tokatli A."/>
        </authorList>
    </citation>
    <scope>NUCLEOTIDE SEQUENCE [LARGE SCALE GENOMIC DNA]</scope>
    <source>
        <strain evidence="4 5">YC504</strain>
    </source>
</reference>
<sequence length="181" mass="20292">MSYEIRPVRAEEWQQVKDLRLLALQDPAAPIAYLETYEAALARPDEFWQDRAAGNSHGLDGRQFVAVDEHGIWVGATVSIIEHAGREDFFGVVLPVTGAHFVGVYVDPEHRGRGLVQRLFEAAAEWSWSVEGVQRARLFVHQDNHRAQAAYKKIGFERSGGVVPLQADPSKLEYEMVLGKP</sequence>
<dbReference type="InterPro" id="IPR000182">
    <property type="entry name" value="GNAT_dom"/>
</dbReference>
<dbReference type="RefSeq" id="WP_165335286.1">
    <property type="nucleotide sequence ID" value="NZ_JAAKZW010000175.1"/>
</dbReference>
<dbReference type="InterPro" id="IPR016181">
    <property type="entry name" value="Acyl_CoA_acyltransferase"/>
</dbReference>
<dbReference type="EMBL" id="JAAKZW010000175">
    <property type="protein sequence ID" value="NGO79849.1"/>
    <property type="molecule type" value="Genomic_DNA"/>
</dbReference>
<gene>
    <name evidence="4" type="ORF">G6045_29945</name>
</gene>
<keyword evidence="1 4" id="KW-0808">Transferase</keyword>
<protein>
    <submittedName>
        <fullName evidence="4">GNAT family N-acetyltransferase</fullName>
    </submittedName>
</protein>
<evidence type="ECO:0000313" key="4">
    <source>
        <dbReference type="EMBL" id="NGO79849.1"/>
    </source>
</evidence>
<name>A0A6G4XQH9_9ACTN</name>
<dbReference type="PANTHER" id="PTHR43420">
    <property type="entry name" value="ACETYLTRANSFERASE"/>
    <property type="match status" value="1"/>
</dbReference>
<dbReference type="InterPro" id="IPR050680">
    <property type="entry name" value="YpeA/RimI_acetyltransf"/>
</dbReference>
<proteinExistence type="predicted"/>
<dbReference type="PANTHER" id="PTHR43420:SF44">
    <property type="entry name" value="ACETYLTRANSFERASE YPEA"/>
    <property type="match status" value="1"/>
</dbReference>
<accession>A0A6G4XQH9</accession>
<dbReference type="PROSITE" id="PS51186">
    <property type="entry name" value="GNAT"/>
    <property type="match status" value="1"/>
</dbReference>
<keyword evidence="5" id="KW-1185">Reference proteome</keyword>
<dbReference type="CDD" id="cd04301">
    <property type="entry name" value="NAT_SF"/>
    <property type="match status" value="1"/>
</dbReference>
<dbReference type="Gene3D" id="3.40.630.30">
    <property type="match status" value="1"/>
</dbReference>
<evidence type="ECO:0000313" key="5">
    <source>
        <dbReference type="Proteomes" id="UP000481109"/>
    </source>
</evidence>
<organism evidence="4 5">
    <name type="scientific">Streptomyces mesophilus</name>
    <dbReference type="NCBI Taxonomy" id="1775132"/>
    <lineage>
        <taxon>Bacteria</taxon>
        <taxon>Bacillati</taxon>
        <taxon>Actinomycetota</taxon>
        <taxon>Actinomycetes</taxon>
        <taxon>Kitasatosporales</taxon>
        <taxon>Streptomycetaceae</taxon>
        <taxon>Streptomyces</taxon>
    </lineage>
</organism>
<evidence type="ECO:0000256" key="1">
    <source>
        <dbReference type="ARBA" id="ARBA00022679"/>
    </source>
</evidence>
<keyword evidence="2" id="KW-0012">Acyltransferase</keyword>
<dbReference type="AlphaFoldDB" id="A0A6G4XQH9"/>
<evidence type="ECO:0000256" key="2">
    <source>
        <dbReference type="ARBA" id="ARBA00023315"/>
    </source>
</evidence>
<dbReference type="GO" id="GO:0016747">
    <property type="term" value="F:acyltransferase activity, transferring groups other than amino-acyl groups"/>
    <property type="evidence" value="ECO:0007669"/>
    <property type="project" value="InterPro"/>
</dbReference>
<comment type="caution">
    <text evidence="4">The sequence shown here is derived from an EMBL/GenBank/DDBJ whole genome shotgun (WGS) entry which is preliminary data.</text>
</comment>
<dbReference type="Proteomes" id="UP000481109">
    <property type="component" value="Unassembled WGS sequence"/>
</dbReference>
<dbReference type="SUPFAM" id="SSF55729">
    <property type="entry name" value="Acyl-CoA N-acyltransferases (Nat)"/>
    <property type="match status" value="1"/>
</dbReference>